<feature type="compositionally biased region" description="Low complexity" evidence="1">
    <location>
        <begin position="1414"/>
        <end position="1431"/>
    </location>
</feature>
<dbReference type="Pfam" id="PF00397">
    <property type="entry name" value="WW"/>
    <property type="match status" value="1"/>
</dbReference>
<feature type="region of interest" description="Disordered" evidence="1">
    <location>
        <begin position="1036"/>
        <end position="1057"/>
    </location>
</feature>
<reference evidence="5" key="1">
    <citation type="submission" date="2022-12" db="EMBL/GenBank/DDBJ databases">
        <title>Genome assemblies of Blomia tropicalis.</title>
        <authorList>
            <person name="Cui Y."/>
        </authorList>
    </citation>
    <scope>NUCLEOTIDE SEQUENCE</scope>
    <source>
        <tissue evidence="5">Adult mites</tissue>
    </source>
</reference>
<evidence type="ECO:0000259" key="4">
    <source>
        <dbReference type="PROSITE" id="PS50106"/>
    </source>
</evidence>
<dbReference type="Pfam" id="PF00373">
    <property type="entry name" value="FERM_M"/>
    <property type="match status" value="1"/>
</dbReference>
<feature type="domain" description="PDZ" evidence="4">
    <location>
        <begin position="173"/>
        <end position="252"/>
    </location>
</feature>
<dbReference type="GO" id="GO:0071944">
    <property type="term" value="C:cell periphery"/>
    <property type="evidence" value="ECO:0007669"/>
    <property type="project" value="UniProtKB-ARBA"/>
</dbReference>
<evidence type="ECO:0000259" key="3">
    <source>
        <dbReference type="PROSITE" id="PS50057"/>
    </source>
</evidence>
<feature type="compositionally biased region" description="Low complexity" evidence="1">
    <location>
        <begin position="1726"/>
        <end position="1741"/>
    </location>
</feature>
<evidence type="ECO:0000256" key="1">
    <source>
        <dbReference type="SAM" id="MobiDB-lite"/>
    </source>
</evidence>
<feature type="region of interest" description="Disordered" evidence="1">
    <location>
        <begin position="316"/>
        <end position="388"/>
    </location>
</feature>
<dbReference type="Gene3D" id="2.30.42.10">
    <property type="match status" value="1"/>
</dbReference>
<gene>
    <name evidence="5" type="ORF">RDWZM_010383</name>
</gene>
<dbReference type="SUPFAM" id="SSF54236">
    <property type="entry name" value="Ubiquitin-like"/>
    <property type="match status" value="1"/>
</dbReference>
<feature type="domain" description="WW" evidence="2">
    <location>
        <begin position="127"/>
        <end position="160"/>
    </location>
</feature>
<dbReference type="InterPro" id="IPR019749">
    <property type="entry name" value="Band_41_domain"/>
</dbReference>
<dbReference type="PANTHER" id="PTHR46221:SF3">
    <property type="entry name" value="FERM AND PDZ DOMAIN-CONTAINING PROTEIN 4"/>
    <property type="match status" value="1"/>
</dbReference>
<dbReference type="PROSITE" id="PS50106">
    <property type="entry name" value="PDZ"/>
    <property type="match status" value="1"/>
</dbReference>
<dbReference type="Proteomes" id="UP001142055">
    <property type="component" value="Chromosome 4"/>
</dbReference>
<dbReference type="InterPro" id="IPR029071">
    <property type="entry name" value="Ubiquitin-like_domsf"/>
</dbReference>
<dbReference type="SUPFAM" id="SSF50156">
    <property type="entry name" value="PDZ domain-like"/>
    <property type="match status" value="1"/>
</dbReference>
<dbReference type="PROSITE" id="PS50057">
    <property type="entry name" value="FERM_3"/>
    <property type="match status" value="1"/>
</dbReference>
<feature type="compositionally biased region" description="Low complexity" evidence="1">
    <location>
        <begin position="1036"/>
        <end position="1053"/>
    </location>
</feature>
<protein>
    <submittedName>
        <fullName evidence="5">Uncharacterized protein</fullName>
    </submittedName>
</protein>
<dbReference type="SUPFAM" id="SSF51045">
    <property type="entry name" value="WW domain"/>
    <property type="match status" value="1"/>
</dbReference>
<dbReference type="GO" id="GO:0048731">
    <property type="term" value="P:system development"/>
    <property type="evidence" value="ECO:0007669"/>
    <property type="project" value="UniProtKB-ARBA"/>
</dbReference>
<dbReference type="PROSITE" id="PS01159">
    <property type="entry name" value="WW_DOMAIN_1"/>
    <property type="match status" value="1"/>
</dbReference>
<feature type="region of interest" description="Disordered" evidence="1">
    <location>
        <begin position="1414"/>
        <end position="1436"/>
    </location>
</feature>
<accession>A0A9Q0LWN3</accession>
<dbReference type="SMART" id="SM00228">
    <property type="entry name" value="PDZ"/>
    <property type="match status" value="1"/>
</dbReference>
<dbReference type="InterPro" id="IPR000299">
    <property type="entry name" value="FERM_domain"/>
</dbReference>
<evidence type="ECO:0000313" key="5">
    <source>
        <dbReference type="EMBL" id="KAJ6215883.1"/>
    </source>
</evidence>
<dbReference type="InterPro" id="IPR019748">
    <property type="entry name" value="FERM_central"/>
</dbReference>
<dbReference type="SUPFAM" id="SSF47031">
    <property type="entry name" value="Second domain of FERM"/>
    <property type="match status" value="1"/>
</dbReference>
<keyword evidence="6" id="KW-1185">Reference proteome</keyword>
<feature type="region of interest" description="Disordered" evidence="1">
    <location>
        <begin position="1726"/>
        <end position="1745"/>
    </location>
</feature>
<dbReference type="PANTHER" id="PTHR46221">
    <property type="entry name" value="FERM AND PDZ DOMAIN-CONTAINING PROTEIN FAMILY MEMBER"/>
    <property type="match status" value="1"/>
</dbReference>
<dbReference type="InterPro" id="IPR014352">
    <property type="entry name" value="FERM/acyl-CoA-bd_prot_sf"/>
</dbReference>
<feature type="region of interest" description="Disordered" evidence="1">
    <location>
        <begin position="1092"/>
        <end position="1133"/>
    </location>
</feature>
<dbReference type="Gene3D" id="1.20.80.10">
    <property type="match status" value="1"/>
</dbReference>
<sequence>MISPYVYEQLAYIDDDEECCSSMFDVVDDVDDDRGDVDEPMFVCHKTKVTSWQPPLESWNAFNAITAAANCQQQQQTSQESELKNTGEVEIGEHLIAPSLKGHQTGEQCEASATTTTNVAAHPSMNESLPYGWEAAFDGQGVPYYINHNTCTTTYQYPFQRRDDEIPIPKPRTVTIQRSDHPKIPFGFVAGSEAPVIVRSVNTNGPSDGLLQAEDQILQVNGENVESAPRNVVINKIKSCKQSVTLTVCQPIPFNNTLRKSNLLTEAKKSKLKLKSKQTRVRFAEGVTINGSPLFPNSMSMNELDSFIQQQQQIHRLDEPMQHQSSASSSSSSNCPISTMGNVHLCPQSESSSLLSPQPPPPLQLSSVSSSSTSTSSTSTTNMNQVLHPNTTPIIVGLPSDCKYNSNDSDIPVIPNILKVFLENGQTKTFKYDSTTTIKVVLDAIIDRMSIQMRHHYGLVTELIRPKKGRNLMCLLDPNELVTNVAMRPNAHNLRCLFRQVYIMPNPLEIYQHDPISFDYLYQQCVNDMVQERFQPENKYELCIRLSSLSIYVHALRNGYIEPKNGKVAMKRLDQEFGIEHFVPISLIHNMKRKELIKQLQQSIKREAPGLVMARQNSVTPFAAQVQYMKLLSDLPSYGGRLFTNNVTSSNTTAFLARHDSMIACTIIRLEEITMMKIAKNVENVNQYDVEIYGFPQSSSSSCIENRNRHPITDRFLKELVTKEPIVRLCLETYEAHEFVLLIKGYHRLLGEINNNGSPTTTSSSRNEIHHNTNINTNNSMRGQSTFMSELQIIWEQSPEDEWWNDGAPRYYGTHNVLGSGWNYLPQPSTSTSNRHKVDLAVAPPHFTQTKTYSSIKQTNPFQHLSGVTEVVKSIESRDSRLYINELASSTSSPPPPIPLSSSIGNDSATSIDMPSLVSMEILESHGHGLGKRVSLSTTGGKKIEDQQDVMFRVSEMSRILRDAERYLDEYTNFDGFENGGDKPTEPKQIGCKLTTFNELNSISTSSKKKDDESEMKNIVEHDDHCNTTQSVINSTTENNETNTKNNNSNSSSFGIQTGSRISTLDMFPQLMQAESDLAEVINSLNESSQALNEHNKQNNIEESIDKSSTSISSSTVGGGPKRRERLKPRPSSPVLRLSRLIAHLEQSGGQLDMIDLTQLKSIERDLSPERNMNLNSSTSSNSDHSELLSSFDQLNASINNLLINESSIEHEPSVESSKNDNDDLETSQFISNLVVPPPPPSESPTLMRKQADVIQKFWQATEDVKRICTARQIQQLQLQQQLQLRSIDIGNMSPNYHHRMGDPPAYPSNESAIMSSDSESEQNGNGRYHVKTKQLMNMNINQLVPILMGNGQQQQQQQKQTRSDFNIDDQFLRRTMATQLAIQKQQQQQQQLNQHSPIYNSQYHHLMGASIDPLQQSSPQATSPSPSSSPARKLSNPQLLINNSAIDPTISSKEGSPITSNIHLNNNNSCYDNDDYRSQPPPPYNSNHLNIQNYYQLCQQKQQQQQQQKLLHYQSNSIGSTSGSSTCSFSPETTTPNSAMSMLPIVSPMGGNSFHQGRVQNRFGNLTMVNNDTGYNSNASSLSSPQYNPISSGMNMKNQFVSNVSINNQQQQQQKLSPPIANTTQLDGFYLSDMLDHTNHTYQTVLNNGSSGHSSPLILSGRMKSISNNGSRTSYNRISNMMIPESKRICFQTKEMESIFAQSQHDIDCLLTRLEFVHTRRQSSQSVNSVKVNNNNSNNNDGELMHCTSNSKETLTVESRHFVTASKFFVKCATEGSFQLIDYLTECITLLERMFHASETLMFEMVTHSKISMLVDRLKEVASTYAYTVDTVRRLVSYTPDETITNANGNGSNNDDANDDDLIQSEIGVKGMTSDLSVVTGRANPYMDILMKNATNLANSLSALMRTLKSMN</sequence>
<dbReference type="GO" id="GO:0009887">
    <property type="term" value="P:animal organ morphogenesis"/>
    <property type="evidence" value="ECO:0007669"/>
    <property type="project" value="UniProtKB-ARBA"/>
</dbReference>
<comment type="caution">
    <text evidence="5">The sequence shown here is derived from an EMBL/GenBank/DDBJ whole genome shotgun (WGS) entry which is preliminary data.</text>
</comment>
<dbReference type="Gene3D" id="2.20.70.10">
    <property type="match status" value="1"/>
</dbReference>
<feature type="region of interest" description="Disordered" evidence="1">
    <location>
        <begin position="1168"/>
        <end position="1187"/>
    </location>
</feature>
<organism evidence="5 6">
    <name type="scientific">Blomia tropicalis</name>
    <name type="common">Mite</name>
    <dbReference type="NCBI Taxonomy" id="40697"/>
    <lineage>
        <taxon>Eukaryota</taxon>
        <taxon>Metazoa</taxon>
        <taxon>Ecdysozoa</taxon>
        <taxon>Arthropoda</taxon>
        <taxon>Chelicerata</taxon>
        <taxon>Arachnida</taxon>
        <taxon>Acari</taxon>
        <taxon>Acariformes</taxon>
        <taxon>Sarcoptiformes</taxon>
        <taxon>Astigmata</taxon>
        <taxon>Glycyphagoidea</taxon>
        <taxon>Echimyopodidae</taxon>
        <taxon>Blomia</taxon>
    </lineage>
</organism>
<feature type="compositionally biased region" description="Low complexity" evidence="1">
    <location>
        <begin position="364"/>
        <end position="381"/>
    </location>
</feature>
<feature type="compositionally biased region" description="Low complexity" evidence="1">
    <location>
        <begin position="1107"/>
        <end position="1116"/>
    </location>
</feature>
<feature type="domain" description="FERM" evidence="3">
    <location>
        <begin position="416"/>
        <end position="754"/>
    </location>
</feature>
<name>A0A9Q0LWN3_BLOTA</name>
<dbReference type="InterPro" id="IPR001478">
    <property type="entry name" value="PDZ"/>
</dbReference>
<proteinExistence type="predicted"/>
<dbReference type="InterPro" id="IPR035963">
    <property type="entry name" value="FERM_2"/>
</dbReference>
<dbReference type="PROSITE" id="PS50020">
    <property type="entry name" value="WW_DOMAIN_2"/>
    <property type="match status" value="1"/>
</dbReference>
<feature type="compositionally biased region" description="Low complexity" evidence="1">
    <location>
        <begin position="1174"/>
        <end position="1187"/>
    </location>
</feature>
<dbReference type="SMART" id="SM00295">
    <property type="entry name" value="B41"/>
    <property type="match status" value="1"/>
</dbReference>
<dbReference type="InterPro" id="IPR036020">
    <property type="entry name" value="WW_dom_sf"/>
</dbReference>
<dbReference type="Pfam" id="PF00595">
    <property type="entry name" value="PDZ"/>
    <property type="match status" value="1"/>
</dbReference>
<dbReference type="EMBL" id="JAPWDV010000004">
    <property type="protein sequence ID" value="KAJ6215883.1"/>
    <property type="molecule type" value="Genomic_DNA"/>
</dbReference>
<dbReference type="InterPro" id="IPR036034">
    <property type="entry name" value="PDZ_sf"/>
</dbReference>
<feature type="compositionally biased region" description="Polar residues" evidence="1">
    <location>
        <begin position="1092"/>
        <end position="1102"/>
    </location>
</feature>
<feature type="compositionally biased region" description="Low complexity" evidence="1">
    <location>
        <begin position="347"/>
        <end position="356"/>
    </location>
</feature>
<feature type="region of interest" description="Disordered" evidence="1">
    <location>
        <begin position="1470"/>
        <end position="1489"/>
    </location>
</feature>
<feature type="region of interest" description="Disordered" evidence="1">
    <location>
        <begin position="887"/>
        <end position="907"/>
    </location>
</feature>
<dbReference type="InterPro" id="IPR001202">
    <property type="entry name" value="WW_dom"/>
</dbReference>
<evidence type="ECO:0000313" key="6">
    <source>
        <dbReference type="Proteomes" id="UP001142055"/>
    </source>
</evidence>
<dbReference type="SMART" id="SM00456">
    <property type="entry name" value="WW"/>
    <property type="match status" value="1"/>
</dbReference>
<dbReference type="CDD" id="cd00201">
    <property type="entry name" value="WW"/>
    <property type="match status" value="1"/>
</dbReference>
<evidence type="ECO:0000259" key="2">
    <source>
        <dbReference type="PROSITE" id="PS50020"/>
    </source>
</evidence>